<keyword evidence="2 5" id="KW-0812">Transmembrane</keyword>
<dbReference type="RefSeq" id="WP_159232790.1">
    <property type="nucleotide sequence ID" value="NZ_CACSIP010000028.1"/>
</dbReference>
<evidence type="ECO:0000256" key="5">
    <source>
        <dbReference type="SAM" id="Phobius"/>
    </source>
</evidence>
<gene>
    <name evidence="7" type="ORF">AELLOGFF_05074</name>
</gene>
<dbReference type="GO" id="GO:0012505">
    <property type="term" value="C:endomembrane system"/>
    <property type="evidence" value="ECO:0007669"/>
    <property type="project" value="UniProtKB-SubCell"/>
</dbReference>
<dbReference type="Proteomes" id="UP000430146">
    <property type="component" value="Unassembled WGS sequence"/>
</dbReference>
<name>A0A5S9R350_MYCVN</name>
<dbReference type="InterPro" id="IPR003807">
    <property type="entry name" value="DUF202"/>
</dbReference>
<evidence type="ECO:0000256" key="3">
    <source>
        <dbReference type="ARBA" id="ARBA00022989"/>
    </source>
</evidence>
<keyword evidence="8" id="KW-1185">Reference proteome</keyword>
<proteinExistence type="predicted"/>
<feature type="domain" description="DUF202" evidence="6">
    <location>
        <begin position="8"/>
        <end position="71"/>
    </location>
</feature>
<evidence type="ECO:0000313" key="7">
    <source>
        <dbReference type="EMBL" id="CAA0127052.1"/>
    </source>
</evidence>
<organism evidence="7 8">
    <name type="scientific">Mycolicibacterium vanbaalenii</name>
    <name type="common">Mycobacterium vanbaalenii</name>
    <dbReference type="NCBI Taxonomy" id="110539"/>
    <lineage>
        <taxon>Bacteria</taxon>
        <taxon>Bacillati</taxon>
        <taxon>Actinomycetota</taxon>
        <taxon>Actinomycetes</taxon>
        <taxon>Mycobacteriales</taxon>
        <taxon>Mycobacteriaceae</taxon>
        <taxon>Mycolicibacterium</taxon>
    </lineage>
</organism>
<accession>A0A5S9R350</accession>
<reference evidence="7 8" key="1">
    <citation type="submission" date="2019-11" db="EMBL/GenBank/DDBJ databases">
        <authorList>
            <person name="Holert J."/>
        </authorList>
    </citation>
    <scope>NUCLEOTIDE SEQUENCE [LARGE SCALE GENOMIC DNA]</scope>
    <source>
        <strain evidence="7">BC8_1</strain>
    </source>
</reference>
<protein>
    <recommendedName>
        <fullName evidence="6">DUF202 domain-containing protein</fullName>
    </recommendedName>
</protein>
<evidence type="ECO:0000259" key="6">
    <source>
        <dbReference type="Pfam" id="PF02656"/>
    </source>
</evidence>
<feature type="transmembrane region" description="Helical" evidence="5">
    <location>
        <begin position="90"/>
        <end position="113"/>
    </location>
</feature>
<sequence length="115" mass="11987">MPRREPQKPGLPAERTLLSWERSAFGFLIGGALVMLRQHGPLGPGRTALALTATLLALLVLGIGYRRSRQISASPVVAGRVVMLAPRSEVLMIGGATVGFAAAIVVALLYSAALG</sequence>
<evidence type="ECO:0000256" key="4">
    <source>
        <dbReference type="ARBA" id="ARBA00023136"/>
    </source>
</evidence>
<dbReference type="AlphaFoldDB" id="A0A5S9R350"/>
<dbReference type="OrthoDB" id="3701077at2"/>
<keyword evidence="3 5" id="KW-1133">Transmembrane helix</keyword>
<feature type="transmembrane region" description="Helical" evidence="5">
    <location>
        <begin position="48"/>
        <end position="65"/>
    </location>
</feature>
<evidence type="ECO:0000256" key="2">
    <source>
        <dbReference type="ARBA" id="ARBA00022692"/>
    </source>
</evidence>
<dbReference type="EMBL" id="CACSIP010000028">
    <property type="protein sequence ID" value="CAA0127052.1"/>
    <property type="molecule type" value="Genomic_DNA"/>
</dbReference>
<evidence type="ECO:0000256" key="1">
    <source>
        <dbReference type="ARBA" id="ARBA00004127"/>
    </source>
</evidence>
<comment type="subcellular location">
    <subcellularLocation>
        <location evidence="1">Endomembrane system</location>
        <topology evidence="1">Multi-pass membrane protein</topology>
    </subcellularLocation>
</comment>
<keyword evidence="4 5" id="KW-0472">Membrane</keyword>
<evidence type="ECO:0000313" key="8">
    <source>
        <dbReference type="Proteomes" id="UP000430146"/>
    </source>
</evidence>
<dbReference type="Pfam" id="PF02656">
    <property type="entry name" value="DUF202"/>
    <property type="match status" value="1"/>
</dbReference>